<evidence type="ECO:0000313" key="2">
    <source>
        <dbReference type="Proteomes" id="UP000215914"/>
    </source>
</evidence>
<reference evidence="1" key="1">
    <citation type="journal article" date="2017" name="Nature">
        <title>The sunflower genome provides insights into oil metabolism, flowering and Asterid evolution.</title>
        <authorList>
            <person name="Badouin H."/>
            <person name="Gouzy J."/>
            <person name="Grassa C.J."/>
            <person name="Murat F."/>
            <person name="Staton S.E."/>
            <person name="Cottret L."/>
            <person name="Lelandais-Briere C."/>
            <person name="Owens G.L."/>
            <person name="Carrere S."/>
            <person name="Mayjonade B."/>
            <person name="Legrand L."/>
            <person name="Gill N."/>
            <person name="Kane N.C."/>
            <person name="Bowers J.E."/>
            <person name="Hubner S."/>
            <person name="Bellec A."/>
            <person name="Berard A."/>
            <person name="Berges H."/>
            <person name="Blanchet N."/>
            <person name="Boniface M.C."/>
            <person name="Brunel D."/>
            <person name="Catrice O."/>
            <person name="Chaidir N."/>
            <person name="Claudel C."/>
            <person name="Donnadieu C."/>
            <person name="Faraut T."/>
            <person name="Fievet G."/>
            <person name="Helmstetter N."/>
            <person name="King M."/>
            <person name="Knapp S.J."/>
            <person name="Lai Z."/>
            <person name="Le Paslier M.C."/>
            <person name="Lippi Y."/>
            <person name="Lorenzon L."/>
            <person name="Mandel J.R."/>
            <person name="Marage G."/>
            <person name="Marchand G."/>
            <person name="Marquand E."/>
            <person name="Bret-Mestries E."/>
            <person name="Morien E."/>
            <person name="Nambeesan S."/>
            <person name="Nguyen T."/>
            <person name="Pegot-Espagnet P."/>
            <person name="Pouilly N."/>
            <person name="Raftis F."/>
            <person name="Sallet E."/>
            <person name="Schiex T."/>
            <person name="Thomas J."/>
            <person name="Vandecasteele C."/>
            <person name="Vares D."/>
            <person name="Vear F."/>
            <person name="Vautrin S."/>
            <person name="Crespi M."/>
            <person name="Mangin B."/>
            <person name="Burke J.M."/>
            <person name="Salse J."/>
            <person name="Munos S."/>
            <person name="Vincourt P."/>
            <person name="Rieseberg L.H."/>
            <person name="Langlade N.B."/>
        </authorList>
    </citation>
    <scope>NUCLEOTIDE SEQUENCE</scope>
    <source>
        <tissue evidence="1">Leaves</tissue>
    </source>
</reference>
<sequence length="54" mass="6283">MEYITPQETSLEERVQVSYTLLLDFIGNLLEINPQRRPTAREALKDLSLLFPYG</sequence>
<organism evidence="1 2">
    <name type="scientific">Helianthus annuus</name>
    <name type="common">Common sunflower</name>
    <dbReference type="NCBI Taxonomy" id="4232"/>
    <lineage>
        <taxon>Eukaryota</taxon>
        <taxon>Viridiplantae</taxon>
        <taxon>Streptophyta</taxon>
        <taxon>Embryophyta</taxon>
        <taxon>Tracheophyta</taxon>
        <taxon>Spermatophyta</taxon>
        <taxon>Magnoliopsida</taxon>
        <taxon>eudicotyledons</taxon>
        <taxon>Gunneridae</taxon>
        <taxon>Pentapetalae</taxon>
        <taxon>asterids</taxon>
        <taxon>campanulids</taxon>
        <taxon>Asterales</taxon>
        <taxon>Asteraceae</taxon>
        <taxon>Asteroideae</taxon>
        <taxon>Heliantheae alliance</taxon>
        <taxon>Heliantheae</taxon>
        <taxon>Helianthus</taxon>
    </lineage>
</organism>
<evidence type="ECO:0008006" key="3">
    <source>
        <dbReference type="Google" id="ProtNLM"/>
    </source>
</evidence>
<dbReference type="Proteomes" id="UP000215914">
    <property type="component" value="Unassembled WGS sequence"/>
</dbReference>
<accession>A0A9K3DTW4</accession>
<dbReference type="Gene3D" id="1.10.510.10">
    <property type="entry name" value="Transferase(Phosphotransferase) domain 1"/>
    <property type="match status" value="1"/>
</dbReference>
<keyword evidence="2" id="KW-1185">Reference proteome</keyword>
<dbReference type="AlphaFoldDB" id="A0A9K3DTW4"/>
<proteinExistence type="predicted"/>
<protein>
    <recommendedName>
        <fullName evidence="3">Protein kinase domain-containing protein</fullName>
    </recommendedName>
</protein>
<dbReference type="EMBL" id="MNCJ02000331">
    <property type="protein sequence ID" value="KAF5761354.1"/>
    <property type="molecule type" value="Genomic_DNA"/>
</dbReference>
<reference evidence="1" key="2">
    <citation type="submission" date="2020-06" db="EMBL/GenBank/DDBJ databases">
        <title>Helianthus annuus Genome sequencing and assembly Release 2.</title>
        <authorList>
            <person name="Gouzy J."/>
            <person name="Langlade N."/>
            <person name="Munos S."/>
        </authorList>
    </citation>
    <scope>NUCLEOTIDE SEQUENCE</scope>
    <source>
        <tissue evidence="1">Leaves</tissue>
    </source>
</reference>
<gene>
    <name evidence="1" type="ORF">HanXRQr2_Chr16g0764121</name>
</gene>
<evidence type="ECO:0000313" key="1">
    <source>
        <dbReference type="EMBL" id="KAF5761354.1"/>
    </source>
</evidence>
<comment type="caution">
    <text evidence="1">The sequence shown here is derived from an EMBL/GenBank/DDBJ whole genome shotgun (WGS) entry which is preliminary data.</text>
</comment>
<name>A0A9K3DTW4_HELAN</name>
<dbReference type="Gramene" id="mRNA:HanXRQr2_Chr16g0764121">
    <property type="protein sequence ID" value="CDS:HanXRQr2_Chr16g0764121.1"/>
    <property type="gene ID" value="HanXRQr2_Chr16g0764121"/>
</dbReference>